<keyword evidence="4" id="KW-1185">Reference proteome</keyword>
<dbReference type="GO" id="GO:0016491">
    <property type="term" value="F:oxidoreductase activity"/>
    <property type="evidence" value="ECO:0007669"/>
    <property type="project" value="InterPro"/>
</dbReference>
<dbReference type="AlphaFoldDB" id="A0A9W6KBP3"/>
<reference evidence="3" key="1">
    <citation type="journal article" date="2014" name="Int. J. Syst. Evol. Microbiol.">
        <title>Complete genome sequence of Corynebacterium casei LMG S-19264T (=DSM 44701T), isolated from a smear-ripened cheese.</title>
        <authorList>
            <consortium name="US DOE Joint Genome Institute (JGI-PGF)"/>
            <person name="Walter F."/>
            <person name="Albersmeier A."/>
            <person name="Kalinowski J."/>
            <person name="Ruckert C."/>
        </authorList>
    </citation>
    <scope>NUCLEOTIDE SEQUENCE</scope>
    <source>
        <strain evidence="3">VKM Ac-1321</strain>
    </source>
</reference>
<comment type="similarity">
    <text evidence="1">Belongs to the F420H(2)-dependent quinone reductase family.</text>
</comment>
<comment type="catalytic activity">
    <reaction evidence="2">
        <text>oxidized coenzyme F420-(gamma-L-Glu)(n) + a quinol + H(+) = reduced coenzyme F420-(gamma-L-Glu)(n) + a quinone</text>
        <dbReference type="Rhea" id="RHEA:39663"/>
        <dbReference type="Rhea" id="RHEA-COMP:12939"/>
        <dbReference type="Rhea" id="RHEA-COMP:14378"/>
        <dbReference type="ChEBI" id="CHEBI:15378"/>
        <dbReference type="ChEBI" id="CHEBI:24646"/>
        <dbReference type="ChEBI" id="CHEBI:132124"/>
        <dbReference type="ChEBI" id="CHEBI:133980"/>
        <dbReference type="ChEBI" id="CHEBI:139511"/>
    </reaction>
</comment>
<dbReference type="GO" id="GO:0005886">
    <property type="term" value="C:plasma membrane"/>
    <property type="evidence" value="ECO:0007669"/>
    <property type="project" value="TreeGrafter"/>
</dbReference>
<proteinExistence type="inferred from homology"/>
<dbReference type="EMBL" id="BSFP01000001">
    <property type="protein sequence ID" value="GLK98552.1"/>
    <property type="molecule type" value="Genomic_DNA"/>
</dbReference>
<evidence type="ECO:0000313" key="4">
    <source>
        <dbReference type="Proteomes" id="UP001143480"/>
    </source>
</evidence>
<comment type="caution">
    <text evidence="3">The sequence shown here is derived from an EMBL/GenBank/DDBJ whole genome shotgun (WGS) entry which is preliminary data.</text>
</comment>
<evidence type="ECO:0000313" key="3">
    <source>
        <dbReference type="EMBL" id="GLK98552.1"/>
    </source>
</evidence>
<dbReference type="Proteomes" id="UP001143480">
    <property type="component" value="Unassembled WGS sequence"/>
</dbReference>
<name>A0A9W6KBP3_9ACTN</name>
<dbReference type="Gene3D" id="2.30.110.10">
    <property type="entry name" value="Electron Transport, Fmn-binding Protein, Chain A"/>
    <property type="match status" value="1"/>
</dbReference>
<accession>A0A9W6KBP3</accession>
<evidence type="ECO:0000256" key="1">
    <source>
        <dbReference type="ARBA" id="ARBA00008710"/>
    </source>
</evidence>
<sequence>MPLSGEYEPSPSDRARDQVELFERTNGAEGNTMNGRPVIVLTSVGAKSGKIRKTPLMRVEHDGEYAVVASQGGAPTHPVWYHNLVANPHVELQDGPVRKDYTAREVQGEERQQWWERANKAWPHYDEYQTKTDRQIPVFVLTPQPSQAPAAGQGH</sequence>
<dbReference type="Pfam" id="PF04075">
    <property type="entry name" value="F420H2_quin_red"/>
    <property type="match status" value="1"/>
</dbReference>
<dbReference type="NCBIfam" id="TIGR00026">
    <property type="entry name" value="hi_GC_TIGR00026"/>
    <property type="match status" value="1"/>
</dbReference>
<dbReference type="RefSeq" id="WP_261963783.1">
    <property type="nucleotide sequence ID" value="NZ_BAAAXA010000003.1"/>
</dbReference>
<dbReference type="PANTHER" id="PTHR39428:SF3">
    <property type="entry name" value="DEAZAFLAVIN-DEPENDENT NITROREDUCTASE"/>
    <property type="match status" value="1"/>
</dbReference>
<protein>
    <submittedName>
        <fullName evidence="3">F420H(2)-dependent quinone reductase</fullName>
    </submittedName>
</protein>
<dbReference type="InterPro" id="IPR012349">
    <property type="entry name" value="Split_barrel_FMN-bd"/>
</dbReference>
<gene>
    <name evidence="3" type="ORF">GCM10017581_002930</name>
</gene>
<dbReference type="PANTHER" id="PTHR39428">
    <property type="entry name" value="F420H(2)-DEPENDENT QUINONE REDUCTASE RV1261C"/>
    <property type="match status" value="1"/>
</dbReference>
<evidence type="ECO:0000256" key="2">
    <source>
        <dbReference type="ARBA" id="ARBA00049106"/>
    </source>
</evidence>
<organism evidence="3 4">
    <name type="scientific">Dactylosporangium matsuzakiense</name>
    <dbReference type="NCBI Taxonomy" id="53360"/>
    <lineage>
        <taxon>Bacteria</taxon>
        <taxon>Bacillati</taxon>
        <taxon>Actinomycetota</taxon>
        <taxon>Actinomycetes</taxon>
        <taxon>Micromonosporales</taxon>
        <taxon>Micromonosporaceae</taxon>
        <taxon>Dactylosporangium</taxon>
    </lineage>
</organism>
<dbReference type="GO" id="GO:0070967">
    <property type="term" value="F:coenzyme F420 binding"/>
    <property type="evidence" value="ECO:0007669"/>
    <property type="project" value="TreeGrafter"/>
</dbReference>
<dbReference type="InterPro" id="IPR004378">
    <property type="entry name" value="F420H2_quin_Rdtase"/>
</dbReference>
<reference evidence="3" key="2">
    <citation type="submission" date="2023-01" db="EMBL/GenBank/DDBJ databases">
        <authorList>
            <person name="Sun Q."/>
            <person name="Evtushenko L."/>
        </authorList>
    </citation>
    <scope>NUCLEOTIDE SEQUENCE</scope>
    <source>
        <strain evidence="3">VKM Ac-1321</strain>
    </source>
</reference>
<dbReference type="SUPFAM" id="SSF50475">
    <property type="entry name" value="FMN-binding split barrel"/>
    <property type="match status" value="1"/>
</dbReference>